<proteinExistence type="predicted"/>
<protein>
    <submittedName>
        <fullName evidence="2">Uncharacterized protein</fullName>
    </submittedName>
</protein>
<name>D3FCR5_CONWI</name>
<dbReference type="KEGG" id="cwo:Cwoe_1106"/>
<evidence type="ECO:0000256" key="1">
    <source>
        <dbReference type="SAM" id="SignalP"/>
    </source>
</evidence>
<sequence precursor="true">MTRRLRLPAALACAALLPLLPSPALAARRAPPRASVWKIIAVTLDGTMRFTEEDRGYTGTASYRGGNLQNSPTFSLAPASKANPRLFTTVFRPARYSGQSNAVIREIDRSWDCSLTTPEDYNSGRLPVTIAVTDKIVHFNFTVIAPPIKCPDNAPAWTFGMAANKGRNTELELRSLSRVKPGKGYELKVDMRAQGTEEGVAYDTRWRGRLTLFRVR</sequence>
<evidence type="ECO:0000313" key="3">
    <source>
        <dbReference type="Proteomes" id="UP000008229"/>
    </source>
</evidence>
<accession>D3FCR5</accession>
<dbReference type="RefSeq" id="WP_012932590.1">
    <property type="nucleotide sequence ID" value="NC_013739.1"/>
</dbReference>
<dbReference type="Proteomes" id="UP000008229">
    <property type="component" value="Chromosome"/>
</dbReference>
<organism evidence="2 3">
    <name type="scientific">Conexibacter woesei (strain DSM 14684 / CCUG 47730 / CIP 108061 / JCM 11494 / NBRC 100937 / ID131577)</name>
    <dbReference type="NCBI Taxonomy" id="469383"/>
    <lineage>
        <taxon>Bacteria</taxon>
        <taxon>Bacillati</taxon>
        <taxon>Actinomycetota</taxon>
        <taxon>Thermoleophilia</taxon>
        <taxon>Solirubrobacterales</taxon>
        <taxon>Conexibacteraceae</taxon>
        <taxon>Conexibacter</taxon>
    </lineage>
</organism>
<feature type="signal peptide" evidence="1">
    <location>
        <begin position="1"/>
        <end position="26"/>
    </location>
</feature>
<keyword evidence="3" id="KW-1185">Reference proteome</keyword>
<reference evidence="2 3" key="1">
    <citation type="journal article" date="2010" name="Stand. Genomic Sci.">
        <title>Complete genome sequence of Conexibacter woesei type strain (ID131577).</title>
        <authorList>
            <person name="Pukall R."/>
            <person name="Lapidus A."/>
            <person name="Glavina Del Rio T."/>
            <person name="Copeland A."/>
            <person name="Tice H."/>
            <person name="Cheng J.-F."/>
            <person name="Lucas S."/>
            <person name="Chen F."/>
            <person name="Nolan M."/>
            <person name="Bruce D."/>
            <person name="Goodwin L."/>
            <person name="Pitluck S."/>
            <person name="Mavromatis K."/>
            <person name="Ivanova N."/>
            <person name="Ovchinnikova G."/>
            <person name="Pati A."/>
            <person name="Chen A."/>
            <person name="Palaniappan K."/>
            <person name="Land M."/>
            <person name="Hauser L."/>
            <person name="Chang Y.-J."/>
            <person name="Jeffries C.D."/>
            <person name="Chain P."/>
            <person name="Meincke L."/>
            <person name="Sims D."/>
            <person name="Brettin T."/>
            <person name="Detter J.C."/>
            <person name="Rohde M."/>
            <person name="Goeker M."/>
            <person name="Bristow J."/>
            <person name="Eisen J.A."/>
            <person name="Markowitz V."/>
            <person name="Kyrpides N.C."/>
            <person name="Klenk H.-P."/>
            <person name="Hugenholtz P."/>
        </authorList>
    </citation>
    <scope>NUCLEOTIDE SEQUENCE [LARGE SCALE GENOMIC DNA]</scope>
    <source>
        <strain evidence="3">DSM 14684 / CIP 108061 / JCM 11494 / NBRC 100937 / ID131577</strain>
    </source>
</reference>
<evidence type="ECO:0000313" key="2">
    <source>
        <dbReference type="EMBL" id="ADB49538.1"/>
    </source>
</evidence>
<reference evidence="3" key="2">
    <citation type="submission" date="2010-01" db="EMBL/GenBank/DDBJ databases">
        <title>The complete genome of Conexibacter woesei DSM 14684.</title>
        <authorList>
            <consortium name="US DOE Joint Genome Institute (JGI-PGF)"/>
            <person name="Lucas S."/>
            <person name="Copeland A."/>
            <person name="Lapidus A."/>
            <person name="Glavina del Rio T."/>
            <person name="Dalin E."/>
            <person name="Tice H."/>
            <person name="Bruce D."/>
            <person name="Goodwin L."/>
            <person name="Pitluck S."/>
            <person name="Kyrpides N."/>
            <person name="Mavromatis K."/>
            <person name="Ivanova N."/>
            <person name="Mikhailova N."/>
            <person name="Chertkov O."/>
            <person name="Brettin T."/>
            <person name="Detter J.C."/>
            <person name="Han C."/>
            <person name="Larimer F."/>
            <person name="Land M."/>
            <person name="Hauser L."/>
            <person name="Markowitz V."/>
            <person name="Cheng J.-F."/>
            <person name="Hugenholtz P."/>
            <person name="Woyke T."/>
            <person name="Wu D."/>
            <person name="Pukall R."/>
            <person name="Steenblock K."/>
            <person name="Schneider S."/>
            <person name="Klenk H.-P."/>
            <person name="Eisen J.A."/>
        </authorList>
    </citation>
    <scope>NUCLEOTIDE SEQUENCE [LARGE SCALE GENOMIC DNA]</scope>
    <source>
        <strain evidence="3">DSM 14684 / CIP 108061 / JCM 11494 / NBRC 100937 / ID131577</strain>
    </source>
</reference>
<dbReference type="STRING" id="469383.Cwoe_1106"/>
<dbReference type="EMBL" id="CP001854">
    <property type="protein sequence ID" value="ADB49538.1"/>
    <property type="molecule type" value="Genomic_DNA"/>
</dbReference>
<feature type="chain" id="PRO_5003043193" evidence="1">
    <location>
        <begin position="27"/>
        <end position="216"/>
    </location>
</feature>
<dbReference type="HOGENOM" id="CLU_1275888_0_0_11"/>
<dbReference type="AlphaFoldDB" id="D3FCR5"/>
<keyword evidence="1" id="KW-0732">Signal</keyword>
<gene>
    <name evidence="2" type="ordered locus">Cwoe_1106</name>
</gene>